<dbReference type="Proteomes" id="UP001165960">
    <property type="component" value="Unassembled WGS sequence"/>
</dbReference>
<protein>
    <submittedName>
        <fullName evidence="1">Cysteine protease atg4</fullName>
    </submittedName>
</protein>
<dbReference type="EMBL" id="QTSX02006484">
    <property type="protein sequence ID" value="KAJ9053862.1"/>
    <property type="molecule type" value="Genomic_DNA"/>
</dbReference>
<keyword evidence="2" id="KW-1185">Reference proteome</keyword>
<accession>A0ACC2RV06</accession>
<name>A0ACC2RV06_9FUNG</name>
<comment type="caution">
    <text evidence="1">The sequence shown here is derived from an EMBL/GenBank/DDBJ whole genome shotgun (WGS) entry which is preliminary data.</text>
</comment>
<reference evidence="1" key="1">
    <citation type="submission" date="2022-04" db="EMBL/GenBank/DDBJ databases">
        <title>Genome of the entomopathogenic fungus Entomophthora muscae.</title>
        <authorList>
            <person name="Elya C."/>
            <person name="Lovett B.R."/>
            <person name="Lee E."/>
            <person name="Macias A.M."/>
            <person name="Hajek A.E."/>
            <person name="De Bivort B.L."/>
            <person name="Kasson M.T."/>
            <person name="De Fine Licht H.H."/>
            <person name="Stajich J.E."/>
        </authorList>
    </citation>
    <scope>NUCLEOTIDE SEQUENCE</scope>
    <source>
        <strain evidence="1">Berkeley</strain>
    </source>
</reference>
<organism evidence="1 2">
    <name type="scientific">Entomophthora muscae</name>
    <dbReference type="NCBI Taxonomy" id="34485"/>
    <lineage>
        <taxon>Eukaryota</taxon>
        <taxon>Fungi</taxon>
        <taxon>Fungi incertae sedis</taxon>
        <taxon>Zoopagomycota</taxon>
        <taxon>Entomophthoromycotina</taxon>
        <taxon>Entomophthoromycetes</taxon>
        <taxon>Entomophthorales</taxon>
        <taxon>Entomophthoraceae</taxon>
        <taxon>Entomophthora</taxon>
    </lineage>
</organism>
<sequence>MEDSTPSLKENDDTMSRVIEEAKGYASDLSLRLANWWSALIPLSIESTPPAQATQQTATPESKKIEVLRESWYSERELKRKSTTAQALEASQDGEEPMEITIWLLGKKYSITTQDFIKGNQSCLNQLIEDFKSQPWFTYRHHFPQLKPASFTTDSGWGCMLRTGQCLLAQALIRHRLGKDWGLKDIQEPAARDEYLKMMELFLDDMSPRCPFSIHRIALLGKQLGNEIGEWFGPNTMAQVLSSLIRDFPELGLRVYVNADGTIYKSSILLPDNSAFKPILILLPIRLGVDSFNPVYHAAIKQYFSFSQIIGIAGGKPSSSFFFMGVEDDEIIYLDPHHSRPAINLKSPVEWAVEDFSSYHCAQPRKLSIGALDPCMLIGFYCSTQEQFLDLCGKIEDQAVGGMPVFRTMDTPPVYKDIDFDLESEEGDFP</sequence>
<evidence type="ECO:0000313" key="2">
    <source>
        <dbReference type="Proteomes" id="UP001165960"/>
    </source>
</evidence>
<evidence type="ECO:0000313" key="1">
    <source>
        <dbReference type="EMBL" id="KAJ9053862.1"/>
    </source>
</evidence>
<keyword evidence="1" id="KW-0378">Hydrolase</keyword>
<keyword evidence="1" id="KW-0645">Protease</keyword>
<proteinExistence type="predicted"/>
<gene>
    <name evidence="1" type="primary">ATG4_2</name>
    <name evidence="1" type="ORF">DSO57_1020305</name>
</gene>